<dbReference type="PANTHER" id="PTHR43308:SF5">
    <property type="entry name" value="S-LAYER PROTEIN _ PEPTIDOGLYCAN ENDO-BETA-N-ACETYLGLUCOSAMINIDASE"/>
    <property type="match status" value="1"/>
</dbReference>
<evidence type="ECO:0000259" key="2">
    <source>
        <dbReference type="PROSITE" id="PS51272"/>
    </source>
</evidence>
<dbReference type="Pfam" id="PF00395">
    <property type="entry name" value="SLH"/>
    <property type="match status" value="3"/>
</dbReference>
<dbReference type="EMBL" id="JACHXW010000010">
    <property type="protein sequence ID" value="MBB3153548.1"/>
    <property type="molecule type" value="Genomic_DNA"/>
</dbReference>
<gene>
    <name evidence="3" type="ORF">FHS16_003610</name>
</gene>
<dbReference type="Proteomes" id="UP000518605">
    <property type="component" value="Unassembled WGS sequence"/>
</dbReference>
<feature type="domain" description="SLH" evidence="2">
    <location>
        <begin position="411"/>
        <end position="474"/>
    </location>
</feature>
<reference evidence="3 4" key="1">
    <citation type="submission" date="2020-08" db="EMBL/GenBank/DDBJ databases">
        <title>Genomic Encyclopedia of Type Strains, Phase III (KMG-III): the genomes of soil and plant-associated and newly described type strains.</title>
        <authorList>
            <person name="Whitman W."/>
        </authorList>
    </citation>
    <scope>NUCLEOTIDE SEQUENCE [LARGE SCALE GENOMIC DNA]</scope>
    <source>
        <strain evidence="3 4">CECT 8234</strain>
    </source>
</reference>
<keyword evidence="4" id="KW-1185">Reference proteome</keyword>
<dbReference type="InterPro" id="IPR001119">
    <property type="entry name" value="SLH_dom"/>
</dbReference>
<dbReference type="RefSeq" id="WP_183565313.1">
    <property type="nucleotide sequence ID" value="NZ_CBCSLB010000007.1"/>
</dbReference>
<organism evidence="3 4">
    <name type="scientific">Paenibacillus endophyticus</name>
    <dbReference type="NCBI Taxonomy" id="1294268"/>
    <lineage>
        <taxon>Bacteria</taxon>
        <taxon>Bacillati</taxon>
        <taxon>Bacillota</taxon>
        <taxon>Bacilli</taxon>
        <taxon>Bacillales</taxon>
        <taxon>Paenibacillaceae</taxon>
        <taxon>Paenibacillus</taxon>
    </lineage>
</organism>
<accession>A0A7W5GBM2</accession>
<name>A0A7W5GBM2_9BACL</name>
<sequence>MKLRIASLIMVFSLLLSVLPITALSAANPVELEAIAETKTGQAVTIKGTSSFSVVNIKVLRPDGSILYFNIVPVSAGKFTDTITLADAEKAGTYQVVAGQGTTVDLITFTVAGDTTGTPPQGGGGGAPASGDTTANWYKVTPGSSTSVVTFDAEKLWAQFSNLVGQGGSAELLVDLSKEAIADMVAELPASVLLDGSKQVPEAKIVIKTAAASYTLPLSVLDLVSLSDRLGTTLDKVTIRISITRVTKAITDQIESGLRKLGGRLVGDALEFKVIAEGNGRSIELNDFGTTYVKRTIVLPTEESPDSVTGVLYDQATGEISFVPATFGNENGKTTAALYRNGNSIYAVADVSKTFRDLGKHWAKADIELLASKLIVNGVKEAIFAPDQTITRAEFSALLVRALALPGVAAPAGVFKDIKSTAWYAGAVGAAVKANLVNGFDDETFRPNEAITREQMAALVSKAIVAAGKNAPKTASLSPFADQAKISTWAKEAVGQSVEAGIVTGTDKGTFEPVANATRAQAVVMLKRLLQYVEFLNK</sequence>
<dbReference type="InterPro" id="IPR051465">
    <property type="entry name" value="Cell_Envelope_Struct_Comp"/>
</dbReference>
<comment type="caution">
    <text evidence="3">The sequence shown here is derived from an EMBL/GenBank/DDBJ whole genome shotgun (WGS) entry which is preliminary data.</text>
</comment>
<feature type="signal peptide" evidence="1">
    <location>
        <begin position="1"/>
        <end position="26"/>
    </location>
</feature>
<feature type="domain" description="SLH" evidence="2">
    <location>
        <begin position="477"/>
        <end position="538"/>
    </location>
</feature>
<keyword evidence="1" id="KW-0732">Signal</keyword>
<proteinExistence type="predicted"/>
<feature type="chain" id="PRO_5038951729" description="SLH domain-containing protein" evidence="1">
    <location>
        <begin position="27"/>
        <end position="538"/>
    </location>
</feature>
<evidence type="ECO:0000313" key="4">
    <source>
        <dbReference type="Proteomes" id="UP000518605"/>
    </source>
</evidence>
<dbReference type="PANTHER" id="PTHR43308">
    <property type="entry name" value="OUTER MEMBRANE PROTEIN ALPHA-RELATED"/>
    <property type="match status" value="1"/>
</dbReference>
<dbReference type="PROSITE" id="PS51272">
    <property type="entry name" value="SLH"/>
    <property type="match status" value="3"/>
</dbReference>
<evidence type="ECO:0000256" key="1">
    <source>
        <dbReference type="SAM" id="SignalP"/>
    </source>
</evidence>
<dbReference type="AlphaFoldDB" id="A0A7W5GBM2"/>
<feature type="domain" description="SLH" evidence="2">
    <location>
        <begin position="350"/>
        <end position="410"/>
    </location>
</feature>
<protein>
    <recommendedName>
        <fullName evidence="2">SLH domain-containing protein</fullName>
    </recommendedName>
</protein>
<evidence type="ECO:0000313" key="3">
    <source>
        <dbReference type="EMBL" id="MBB3153548.1"/>
    </source>
</evidence>